<name>A0A1D3JC65_PLAOA</name>
<evidence type="ECO:0000256" key="1">
    <source>
        <dbReference type="SAM" id="Phobius"/>
    </source>
</evidence>
<dbReference type="AlphaFoldDB" id="A0A1D3JC65"/>
<accession>A0A1D3JC65</accession>
<proteinExistence type="predicted"/>
<keyword evidence="3" id="KW-1185">Reference proteome</keyword>
<dbReference type="EMBL" id="FLRI01000067">
    <property type="protein sequence ID" value="SBT83242.1"/>
    <property type="molecule type" value="Genomic_DNA"/>
</dbReference>
<keyword evidence="1" id="KW-1133">Transmembrane helix</keyword>
<protein>
    <submittedName>
        <fullName evidence="2">PIR protein</fullName>
    </submittedName>
</protein>
<gene>
    <name evidence="2" type="primary">PocGH01_00104100</name>
    <name evidence="2" type="ORF">POCGH01_00104100</name>
</gene>
<keyword evidence="1" id="KW-0472">Membrane</keyword>
<dbReference type="VEuPathDB" id="PlasmoDB:PocGH01_00104100"/>
<dbReference type="VEuPathDB" id="PlasmoDB:POWCR01_000223900"/>
<dbReference type="OrthoDB" id="381509at2759"/>
<organism evidence="2 3">
    <name type="scientific">Plasmodium ovale</name>
    <name type="common">malaria parasite P. ovale</name>
    <dbReference type="NCBI Taxonomy" id="36330"/>
    <lineage>
        <taxon>Eukaryota</taxon>
        <taxon>Sar</taxon>
        <taxon>Alveolata</taxon>
        <taxon>Apicomplexa</taxon>
        <taxon>Aconoidasida</taxon>
        <taxon>Haemosporida</taxon>
        <taxon>Plasmodiidae</taxon>
        <taxon>Plasmodium</taxon>
        <taxon>Plasmodium (Plasmodium)</taxon>
    </lineage>
</organism>
<sequence>MSSSKSAKEQLFEKWNGKEVNLLSSSPYTNFLRGLNEKNIDIYNITCSLTEIYVDSQLAQSKNPNICVFLNEWLNNKKRIKTDNEKNIEKTKLWNNYVEELWIKLEQEKERNYWCRRNFPSSPVTTVFAACFTIFSCAVIVFFIIYNYRTIKDFFRSSIKKKIVLKQNLQKYISNGLLGTSSEYSSSLTGNNRIHISYLSEKYS</sequence>
<keyword evidence="1" id="KW-0812">Transmembrane</keyword>
<dbReference type="Proteomes" id="UP000242942">
    <property type="component" value="Unassembled WGS sequence"/>
</dbReference>
<evidence type="ECO:0000313" key="3">
    <source>
        <dbReference type="Proteomes" id="UP000242942"/>
    </source>
</evidence>
<evidence type="ECO:0000313" key="2">
    <source>
        <dbReference type="EMBL" id="SBT83242.1"/>
    </source>
</evidence>
<feature type="transmembrane region" description="Helical" evidence="1">
    <location>
        <begin position="127"/>
        <end position="148"/>
    </location>
</feature>
<reference evidence="2 3" key="1">
    <citation type="submission" date="2016-06" db="EMBL/GenBank/DDBJ databases">
        <authorList>
            <consortium name="Pathogen Informatics"/>
        </authorList>
    </citation>
    <scope>NUCLEOTIDE SEQUENCE [LARGE SCALE GENOMIC DNA]</scope>
    <source>
        <strain evidence="2">PocGH01</strain>
    </source>
</reference>